<dbReference type="PANTHER" id="PTHR33915:SF3">
    <property type="entry name" value="STERILE ALPHA MOTIF (SAM) DOMAIN PROTEIN"/>
    <property type="match status" value="1"/>
</dbReference>
<feature type="compositionally biased region" description="Basic and acidic residues" evidence="1">
    <location>
        <begin position="155"/>
        <end position="164"/>
    </location>
</feature>
<reference evidence="2" key="1">
    <citation type="submission" date="2023-10" db="EMBL/GenBank/DDBJ databases">
        <title>Chromosome-level genome of the transformable northern wattle, Acacia crassicarpa.</title>
        <authorList>
            <person name="Massaro I."/>
            <person name="Sinha N.R."/>
            <person name="Poethig S."/>
            <person name="Leichty A.R."/>
        </authorList>
    </citation>
    <scope>NUCLEOTIDE SEQUENCE</scope>
    <source>
        <strain evidence="2">Acra3RX</strain>
        <tissue evidence="2">Leaf</tissue>
    </source>
</reference>
<feature type="region of interest" description="Disordered" evidence="1">
    <location>
        <begin position="252"/>
        <end position="271"/>
    </location>
</feature>
<dbReference type="Proteomes" id="UP001293593">
    <property type="component" value="Unassembled WGS sequence"/>
</dbReference>
<name>A0AAE1K6I1_9FABA</name>
<dbReference type="PANTHER" id="PTHR33915">
    <property type="entry name" value="OSJNBA0033G05.11 PROTEIN"/>
    <property type="match status" value="1"/>
</dbReference>
<dbReference type="CDD" id="cd09487">
    <property type="entry name" value="SAM_superfamily"/>
    <property type="match status" value="1"/>
</dbReference>
<organism evidence="2 3">
    <name type="scientific">Acacia crassicarpa</name>
    <name type="common">northern wattle</name>
    <dbReference type="NCBI Taxonomy" id="499986"/>
    <lineage>
        <taxon>Eukaryota</taxon>
        <taxon>Viridiplantae</taxon>
        <taxon>Streptophyta</taxon>
        <taxon>Embryophyta</taxon>
        <taxon>Tracheophyta</taxon>
        <taxon>Spermatophyta</taxon>
        <taxon>Magnoliopsida</taxon>
        <taxon>eudicotyledons</taxon>
        <taxon>Gunneridae</taxon>
        <taxon>Pentapetalae</taxon>
        <taxon>rosids</taxon>
        <taxon>fabids</taxon>
        <taxon>Fabales</taxon>
        <taxon>Fabaceae</taxon>
        <taxon>Caesalpinioideae</taxon>
        <taxon>mimosoid clade</taxon>
        <taxon>Acacieae</taxon>
        <taxon>Acacia</taxon>
    </lineage>
</organism>
<feature type="region of interest" description="Disordered" evidence="1">
    <location>
        <begin position="207"/>
        <end position="242"/>
    </location>
</feature>
<evidence type="ECO:0000256" key="1">
    <source>
        <dbReference type="SAM" id="MobiDB-lite"/>
    </source>
</evidence>
<protein>
    <recommendedName>
        <fullName evidence="4">SAM domain-containing protein</fullName>
    </recommendedName>
</protein>
<dbReference type="InterPro" id="IPR013761">
    <property type="entry name" value="SAM/pointed_sf"/>
</dbReference>
<accession>A0AAE1K6I1</accession>
<dbReference type="SUPFAM" id="SSF47769">
    <property type="entry name" value="SAM/Pointed domain"/>
    <property type="match status" value="1"/>
</dbReference>
<gene>
    <name evidence="2" type="ORF">QN277_026364</name>
</gene>
<dbReference type="Gene3D" id="1.10.150.50">
    <property type="entry name" value="Transcription Factor, Ets-1"/>
    <property type="match status" value="1"/>
</dbReference>
<sequence>MPSSSSLTLIHPTPPPPPMDWFSWLSQTNLEPTLIYDYGVTFARNQLQLEDASFFNHEFLQSMGVSIAKHRLEILKLAHSDDYSPHRRPDHHHHRHPKKLSGVIKSYLRKYLKKLVPFRDEVPCSNHKDMPTCDPEPNNWYYQEKWRGAMERKHGSDEFQKENKNNNFKPAMNRTRSTALSGPLNGRMTSEKLVNTKVLRLSGPLDGKRHERLLSPNRSPLVSGKPIMGPVRSPRSSGPLDPRLLMMECKSPRLSRPSDANRPDSPLSFSPYLNKTNGGDFDFDFDDHKLWPTLFRDLKPT</sequence>
<evidence type="ECO:0000313" key="2">
    <source>
        <dbReference type="EMBL" id="KAK4265295.1"/>
    </source>
</evidence>
<evidence type="ECO:0000313" key="3">
    <source>
        <dbReference type="Proteomes" id="UP001293593"/>
    </source>
</evidence>
<proteinExistence type="predicted"/>
<comment type="caution">
    <text evidence="2">The sequence shown here is derived from an EMBL/GenBank/DDBJ whole genome shotgun (WGS) entry which is preliminary data.</text>
</comment>
<feature type="region of interest" description="Disordered" evidence="1">
    <location>
        <begin position="155"/>
        <end position="187"/>
    </location>
</feature>
<dbReference type="AlphaFoldDB" id="A0AAE1K6I1"/>
<evidence type="ECO:0008006" key="4">
    <source>
        <dbReference type="Google" id="ProtNLM"/>
    </source>
</evidence>
<dbReference type="EMBL" id="JAWXYG010000008">
    <property type="protein sequence ID" value="KAK4265295.1"/>
    <property type="molecule type" value="Genomic_DNA"/>
</dbReference>
<keyword evidence="3" id="KW-1185">Reference proteome</keyword>